<feature type="region of interest" description="Disordered" evidence="1">
    <location>
        <begin position="1"/>
        <end position="50"/>
    </location>
</feature>
<dbReference type="RefSeq" id="XP_053751119.1">
    <property type="nucleotide sequence ID" value="XM_053895144.1"/>
</dbReference>
<evidence type="ECO:0000256" key="1">
    <source>
        <dbReference type="SAM" id="MobiDB-lite"/>
    </source>
</evidence>
<feature type="compositionally biased region" description="Gly residues" evidence="1">
    <location>
        <begin position="1"/>
        <end position="10"/>
    </location>
</feature>
<proteinExistence type="predicted"/>
<feature type="compositionally biased region" description="Low complexity" evidence="1">
    <location>
        <begin position="11"/>
        <end position="50"/>
    </location>
</feature>
<accession>A0A9W2UXI7</accession>
<gene>
    <name evidence="3" type="primary">SPX</name>
</gene>
<dbReference type="GeneID" id="109268723"/>
<dbReference type="AlphaFoldDB" id="A0A9W2UXI7"/>
<protein>
    <submittedName>
        <fullName evidence="3">Spexin isoform X1</fullName>
    </submittedName>
</protein>
<organism evidence="2 3">
    <name type="scientific">Panthera pardus</name>
    <name type="common">Leopard</name>
    <name type="synonym">Felis pardus</name>
    <dbReference type="NCBI Taxonomy" id="9691"/>
    <lineage>
        <taxon>Eukaryota</taxon>
        <taxon>Metazoa</taxon>
        <taxon>Chordata</taxon>
        <taxon>Craniata</taxon>
        <taxon>Vertebrata</taxon>
        <taxon>Euteleostomi</taxon>
        <taxon>Mammalia</taxon>
        <taxon>Eutheria</taxon>
        <taxon>Laurasiatheria</taxon>
        <taxon>Carnivora</taxon>
        <taxon>Feliformia</taxon>
        <taxon>Felidae</taxon>
        <taxon>Pantherinae</taxon>
        <taxon>Panthera</taxon>
    </lineage>
</organism>
<evidence type="ECO:0000313" key="2">
    <source>
        <dbReference type="Proteomes" id="UP001165780"/>
    </source>
</evidence>
<keyword evidence="2" id="KW-1185">Reference proteome</keyword>
<dbReference type="Proteomes" id="UP001165780">
    <property type="component" value="Unplaced"/>
</dbReference>
<reference evidence="3" key="1">
    <citation type="submission" date="2025-08" db="UniProtKB">
        <authorList>
            <consortium name="RefSeq"/>
        </authorList>
    </citation>
    <scope>IDENTIFICATION</scope>
    <source>
        <tissue evidence="3">Whole blood</tissue>
    </source>
</reference>
<sequence length="133" mass="14207">MRRGGPGAGRGAPLHLGPESEEGPLGPATTGKTKPKSPTTNSSRDSSSATGFLAETTRSCFYMKIRYNFQIEALWTTLSWSVRHPTSAQVMISRLVSSSPISNCVDSSKPSASFRFCVSLCPSPVCALPLKNK</sequence>
<name>A0A9W2UXI7_PANPR</name>
<evidence type="ECO:0000313" key="3">
    <source>
        <dbReference type="RefSeq" id="XP_053751119.1"/>
    </source>
</evidence>
<dbReference type="CTD" id="80763"/>